<keyword evidence="1" id="KW-0175">Coiled coil</keyword>
<dbReference type="AlphaFoldDB" id="A0A1Q9CTD1"/>
<feature type="coiled-coil region" evidence="1">
    <location>
        <begin position="228"/>
        <end position="294"/>
    </location>
</feature>
<feature type="coiled-coil region" evidence="1">
    <location>
        <begin position="121"/>
        <end position="197"/>
    </location>
</feature>
<dbReference type="SUPFAM" id="SSF47473">
    <property type="entry name" value="EF-hand"/>
    <property type="match status" value="1"/>
</dbReference>
<proteinExistence type="predicted"/>
<evidence type="ECO:0000256" key="2">
    <source>
        <dbReference type="SAM" id="MobiDB-lite"/>
    </source>
</evidence>
<evidence type="ECO:0000313" key="5">
    <source>
        <dbReference type="EMBL" id="OLP86155.1"/>
    </source>
</evidence>
<comment type="caution">
    <text evidence="5">The sequence shown here is derived from an EMBL/GenBank/DDBJ whole genome shotgun (WGS) entry which is preliminary data.</text>
</comment>
<feature type="transmembrane region" description="Helical" evidence="3">
    <location>
        <begin position="596"/>
        <end position="625"/>
    </location>
</feature>
<keyword evidence="6" id="KW-1185">Reference proteome</keyword>
<name>A0A1Q9CTD1_SYMMI</name>
<dbReference type="InterPro" id="IPR002048">
    <property type="entry name" value="EF_hand_dom"/>
</dbReference>
<feature type="compositionally biased region" description="Gly residues" evidence="2">
    <location>
        <begin position="460"/>
        <end position="471"/>
    </location>
</feature>
<evidence type="ECO:0000256" key="1">
    <source>
        <dbReference type="SAM" id="Coils"/>
    </source>
</evidence>
<organism evidence="5 6">
    <name type="scientific">Symbiodinium microadriaticum</name>
    <name type="common">Dinoflagellate</name>
    <name type="synonym">Zooxanthella microadriatica</name>
    <dbReference type="NCBI Taxonomy" id="2951"/>
    <lineage>
        <taxon>Eukaryota</taxon>
        <taxon>Sar</taxon>
        <taxon>Alveolata</taxon>
        <taxon>Dinophyceae</taxon>
        <taxon>Suessiales</taxon>
        <taxon>Symbiodiniaceae</taxon>
        <taxon>Symbiodinium</taxon>
    </lineage>
</organism>
<feature type="transmembrane region" description="Helical" evidence="3">
    <location>
        <begin position="935"/>
        <end position="955"/>
    </location>
</feature>
<feature type="transmembrane region" description="Helical" evidence="3">
    <location>
        <begin position="632"/>
        <end position="651"/>
    </location>
</feature>
<evidence type="ECO:0000256" key="3">
    <source>
        <dbReference type="SAM" id="Phobius"/>
    </source>
</evidence>
<dbReference type="PROSITE" id="PS50222">
    <property type="entry name" value="EF_HAND_2"/>
    <property type="match status" value="1"/>
</dbReference>
<evidence type="ECO:0000313" key="6">
    <source>
        <dbReference type="Proteomes" id="UP000186817"/>
    </source>
</evidence>
<dbReference type="GO" id="GO:0005509">
    <property type="term" value="F:calcium ion binding"/>
    <property type="evidence" value="ECO:0007669"/>
    <property type="project" value="InterPro"/>
</dbReference>
<feature type="domain" description="EF-hand" evidence="4">
    <location>
        <begin position="1080"/>
        <end position="1113"/>
    </location>
</feature>
<dbReference type="Proteomes" id="UP000186817">
    <property type="component" value="Unassembled WGS sequence"/>
</dbReference>
<protein>
    <recommendedName>
        <fullName evidence="4">EF-hand domain-containing protein</fullName>
    </recommendedName>
</protein>
<feature type="region of interest" description="Disordered" evidence="2">
    <location>
        <begin position="51"/>
        <end position="71"/>
    </location>
</feature>
<feature type="transmembrane region" description="Helical" evidence="3">
    <location>
        <begin position="557"/>
        <end position="590"/>
    </location>
</feature>
<keyword evidence="3" id="KW-1133">Transmembrane helix</keyword>
<feature type="transmembrane region" description="Helical" evidence="3">
    <location>
        <begin position="522"/>
        <end position="550"/>
    </location>
</feature>
<sequence>MVSGPACVFWSAFGPAMANAEAAERHQAEATRLRSEIEQLVQRARLLLHGDAANKPLAPRPPHPRRAERERELEEALEKAEWYRREIKRMRQELESRDRHSQMSNPWDARDKDPMELYNLLAERRKELQQLQRVSEGLEHAAEVQRKAENAQSAVRPEIEERLQKVKMEVDQQKRLNVKLQADRLKLSNQRKAIEEEIRKVGSELRSKAALLHRKGPTGQEKGSQTVLEQLRREIDILRGALRQDERKHRAMLKEDSQEVDFAAAHVQSLQKSIEEREAQVAKLRASIASERDARSDSKLARQRIVDTAAMFRGVLLAGIMVSMVRDAPKFEDALSQLATLHAQASRLFGNAKMELESTEKELRSEIARLQVLRCSTLVGLFAEASLMEAEALKVIEDIAQDLLGEQKAQPEEQTHWGGLGEWRRSEIRRALKCGCWFVGSMYNVLPPVGSPTSCKTEQGDGGADDNGGSDGDNDGDTTTTNMLMPVRAVSFLATGLHQRHQHPTTITTTINIAATTTITNIIMIIVLLIIITSIIITITITIIIIIIIIITNIIMIIFLITIIISISISIIISIAIIIFIFIIIIIIIIIIITNIIMIIVLITIIIIISIIISIAIIIFIFFIFIIIIISIVITIIVIIIIIIIIILISITHHHHHHHHHHHRELASALESPSLAAIGEISSRVRKEGGGKSVPSVIKELSSRSFGLFVASMIVFNSILLGLDVKRNKSELETQADSGANHKWYCDLEPKQAADLVNLCLDDDKEGDSEVKLTVLGSNEPAKKCYARAGFNVCIPGTTWVHLHIGAELLVILTYTAAEISPALAASMKMLKLFRTVGISMGLDQRASCRETERLSTPVEGIGMHRLGTNFRPSALLDTKQVPDIDDSETNPLPAPYQQGPERSACRIMRVFRVFRFFRELGNWAMMIIDSLKSLFGALILLGIIVYVFAVSLSMNTADWLLQQAEPSMNLKTFAKTTPHPEAAGMVDRMLYEDVETWFGSLGSTVKGLSAILECQLSDKPCDLLFRIDILSACMLLFYIMFTIFSVLNVITGVFVDSAIQTTNSQRDIQIERELELKDSFLKSLKDFFEALDTDGNGAIHLDEIKIMLQELY</sequence>
<dbReference type="OrthoDB" id="442411at2759"/>
<keyword evidence="3" id="KW-0812">Transmembrane</keyword>
<dbReference type="InterPro" id="IPR011992">
    <property type="entry name" value="EF-hand-dom_pair"/>
</dbReference>
<evidence type="ECO:0000259" key="4">
    <source>
        <dbReference type="PROSITE" id="PS50222"/>
    </source>
</evidence>
<gene>
    <name evidence="5" type="ORF">AK812_SmicGene32760</name>
</gene>
<reference evidence="5 6" key="1">
    <citation type="submission" date="2016-02" db="EMBL/GenBank/DDBJ databases">
        <title>Genome analysis of coral dinoflagellate symbionts highlights evolutionary adaptations to a symbiotic lifestyle.</title>
        <authorList>
            <person name="Aranda M."/>
            <person name="Li Y."/>
            <person name="Liew Y.J."/>
            <person name="Baumgarten S."/>
            <person name="Simakov O."/>
            <person name="Wilson M."/>
            <person name="Piel J."/>
            <person name="Ashoor H."/>
            <person name="Bougouffa S."/>
            <person name="Bajic V.B."/>
            <person name="Ryu T."/>
            <person name="Ravasi T."/>
            <person name="Bayer T."/>
            <person name="Micklem G."/>
            <person name="Kim H."/>
            <person name="Bhak J."/>
            <person name="Lajeunesse T.C."/>
            <person name="Voolstra C.R."/>
        </authorList>
    </citation>
    <scope>NUCLEOTIDE SEQUENCE [LARGE SCALE GENOMIC DNA]</scope>
    <source>
        <strain evidence="5 6">CCMP2467</strain>
    </source>
</reference>
<feature type="transmembrane region" description="Helical" evidence="3">
    <location>
        <begin position="1030"/>
        <end position="1056"/>
    </location>
</feature>
<feature type="region of interest" description="Disordered" evidence="2">
    <location>
        <begin position="454"/>
        <end position="478"/>
    </location>
</feature>
<dbReference type="EMBL" id="LSRX01000932">
    <property type="protein sequence ID" value="OLP86155.1"/>
    <property type="molecule type" value="Genomic_DNA"/>
</dbReference>
<accession>A0A1Q9CTD1</accession>
<keyword evidence="3" id="KW-0472">Membrane</keyword>